<evidence type="ECO:0000313" key="2">
    <source>
        <dbReference type="Proteomes" id="UP000649573"/>
    </source>
</evidence>
<evidence type="ECO:0000313" key="1">
    <source>
        <dbReference type="EMBL" id="GGU84472.1"/>
    </source>
</evidence>
<organism evidence="1 2">
    <name type="scientific">Lentzea flava</name>
    <dbReference type="NCBI Taxonomy" id="103732"/>
    <lineage>
        <taxon>Bacteria</taxon>
        <taxon>Bacillati</taxon>
        <taxon>Actinomycetota</taxon>
        <taxon>Actinomycetes</taxon>
        <taxon>Pseudonocardiales</taxon>
        <taxon>Pseudonocardiaceae</taxon>
        <taxon>Lentzea</taxon>
    </lineage>
</organism>
<accession>A0ABQ2VI81</accession>
<comment type="caution">
    <text evidence="1">The sequence shown here is derived from an EMBL/GenBank/DDBJ whole genome shotgun (WGS) entry which is preliminary data.</text>
</comment>
<gene>
    <name evidence="1" type="ORF">GCM10010178_88450</name>
</gene>
<sequence>MVQPARVTAWTRTASALTTDLGEDRVEWLHQELLRYRDLLDIARDNGALCQRLRPVLGADGGSPGRSVLDRARFSINIVIASLPLRGGQVVVRDQRTCWSWIMVLRDLSLLVAQHVGLAGRHDVNWLWQQVHCLEGVTAARG</sequence>
<dbReference type="EMBL" id="BMRE01000090">
    <property type="protein sequence ID" value="GGU84472.1"/>
    <property type="molecule type" value="Genomic_DNA"/>
</dbReference>
<protein>
    <submittedName>
        <fullName evidence="1">Uncharacterized protein</fullName>
    </submittedName>
</protein>
<keyword evidence="2" id="KW-1185">Reference proteome</keyword>
<proteinExistence type="predicted"/>
<name>A0ABQ2VI81_9PSEU</name>
<reference evidence="2" key="1">
    <citation type="journal article" date="2019" name="Int. J. Syst. Evol. Microbiol.">
        <title>The Global Catalogue of Microorganisms (GCM) 10K type strain sequencing project: providing services to taxonomists for standard genome sequencing and annotation.</title>
        <authorList>
            <consortium name="The Broad Institute Genomics Platform"/>
            <consortium name="The Broad Institute Genome Sequencing Center for Infectious Disease"/>
            <person name="Wu L."/>
            <person name="Ma J."/>
        </authorList>
    </citation>
    <scope>NUCLEOTIDE SEQUENCE [LARGE SCALE GENOMIC DNA]</scope>
    <source>
        <strain evidence="2">JCM 3296</strain>
    </source>
</reference>
<dbReference type="Proteomes" id="UP000649573">
    <property type="component" value="Unassembled WGS sequence"/>
</dbReference>